<keyword evidence="2" id="KW-1133">Transmembrane helix</keyword>
<keyword evidence="2" id="KW-0812">Transmembrane</keyword>
<keyword evidence="1" id="KW-0175">Coiled coil</keyword>
<dbReference type="EMBL" id="WHUW01000025">
    <property type="protein sequence ID" value="KAF8435417.1"/>
    <property type="molecule type" value="Genomic_DNA"/>
</dbReference>
<dbReference type="AlphaFoldDB" id="A0AAD4BP28"/>
<name>A0AAD4BP28_BOLED</name>
<accession>A0AAD4BP28</accession>
<feature type="transmembrane region" description="Helical" evidence="2">
    <location>
        <begin position="440"/>
        <end position="458"/>
    </location>
</feature>
<evidence type="ECO:0000256" key="2">
    <source>
        <dbReference type="SAM" id="Phobius"/>
    </source>
</evidence>
<reference evidence="3" key="1">
    <citation type="submission" date="2019-10" db="EMBL/GenBank/DDBJ databases">
        <authorList>
            <consortium name="DOE Joint Genome Institute"/>
            <person name="Kuo A."/>
            <person name="Miyauchi S."/>
            <person name="Kiss E."/>
            <person name="Drula E."/>
            <person name="Kohler A."/>
            <person name="Sanchez-Garcia M."/>
            <person name="Andreopoulos B."/>
            <person name="Barry K.W."/>
            <person name="Bonito G."/>
            <person name="Buee M."/>
            <person name="Carver A."/>
            <person name="Chen C."/>
            <person name="Cichocki N."/>
            <person name="Clum A."/>
            <person name="Culley D."/>
            <person name="Crous P.W."/>
            <person name="Fauchery L."/>
            <person name="Girlanda M."/>
            <person name="Hayes R."/>
            <person name="Keri Z."/>
            <person name="LaButti K."/>
            <person name="Lipzen A."/>
            <person name="Lombard V."/>
            <person name="Magnuson J."/>
            <person name="Maillard F."/>
            <person name="Morin E."/>
            <person name="Murat C."/>
            <person name="Nolan M."/>
            <person name="Ohm R."/>
            <person name="Pangilinan J."/>
            <person name="Pereira M."/>
            <person name="Perotto S."/>
            <person name="Peter M."/>
            <person name="Riley R."/>
            <person name="Sitrit Y."/>
            <person name="Stielow B."/>
            <person name="Szollosi G."/>
            <person name="Zifcakova L."/>
            <person name="Stursova M."/>
            <person name="Spatafora J.W."/>
            <person name="Tedersoo L."/>
            <person name="Vaario L.-M."/>
            <person name="Yamada A."/>
            <person name="Yan M."/>
            <person name="Wang P."/>
            <person name="Xu J."/>
            <person name="Bruns T."/>
            <person name="Baldrian P."/>
            <person name="Vilgalys R."/>
            <person name="Henrissat B."/>
            <person name="Grigoriev I.V."/>
            <person name="Hibbett D."/>
            <person name="Nagy L.G."/>
            <person name="Martin F.M."/>
        </authorList>
    </citation>
    <scope>NUCLEOTIDE SEQUENCE</scope>
    <source>
        <strain evidence="3">BED1</strain>
    </source>
</reference>
<keyword evidence="2" id="KW-0472">Membrane</keyword>
<reference evidence="3" key="2">
    <citation type="journal article" date="2020" name="Nat. Commun.">
        <title>Large-scale genome sequencing of mycorrhizal fungi provides insights into the early evolution of symbiotic traits.</title>
        <authorList>
            <person name="Miyauchi S."/>
            <person name="Kiss E."/>
            <person name="Kuo A."/>
            <person name="Drula E."/>
            <person name="Kohler A."/>
            <person name="Sanchez-Garcia M."/>
            <person name="Morin E."/>
            <person name="Andreopoulos B."/>
            <person name="Barry K.W."/>
            <person name="Bonito G."/>
            <person name="Buee M."/>
            <person name="Carver A."/>
            <person name="Chen C."/>
            <person name="Cichocki N."/>
            <person name="Clum A."/>
            <person name="Culley D."/>
            <person name="Crous P.W."/>
            <person name="Fauchery L."/>
            <person name="Girlanda M."/>
            <person name="Hayes R.D."/>
            <person name="Keri Z."/>
            <person name="LaButti K."/>
            <person name="Lipzen A."/>
            <person name="Lombard V."/>
            <person name="Magnuson J."/>
            <person name="Maillard F."/>
            <person name="Murat C."/>
            <person name="Nolan M."/>
            <person name="Ohm R.A."/>
            <person name="Pangilinan J."/>
            <person name="Pereira M.F."/>
            <person name="Perotto S."/>
            <person name="Peter M."/>
            <person name="Pfister S."/>
            <person name="Riley R."/>
            <person name="Sitrit Y."/>
            <person name="Stielow J.B."/>
            <person name="Szollosi G."/>
            <person name="Zifcakova L."/>
            <person name="Stursova M."/>
            <person name="Spatafora J.W."/>
            <person name="Tedersoo L."/>
            <person name="Vaario L.M."/>
            <person name="Yamada A."/>
            <person name="Yan M."/>
            <person name="Wang P."/>
            <person name="Xu J."/>
            <person name="Bruns T."/>
            <person name="Baldrian P."/>
            <person name="Vilgalys R."/>
            <person name="Dunand C."/>
            <person name="Henrissat B."/>
            <person name="Grigoriev I.V."/>
            <person name="Hibbett D."/>
            <person name="Nagy L.G."/>
            <person name="Martin F.M."/>
        </authorList>
    </citation>
    <scope>NUCLEOTIDE SEQUENCE</scope>
    <source>
        <strain evidence="3">BED1</strain>
    </source>
</reference>
<gene>
    <name evidence="3" type="ORF">L210DRAFT_3694667</name>
</gene>
<comment type="caution">
    <text evidence="3">The sequence shown here is derived from an EMBL/GenBank/DDBJ whole genome shotgun (WGS) entry which is preliminary data.</text>
</comment>
<evidence type="ECO:0000313" key="3">
    <source>
        <dbReference type="EMBL" id="KAF8435417.1"/>
    </source>
</evidence>
<sequence>MGTTGSTTPGLSMSRRRMYPDENTSYIRLGCPKLIRGVMEDWKYYPQCCFPDWTPDEVHWGGLFHGCEHMELCTVHEVVILDDGGSKQYSITHVDGDEKLTAACWNWLQEPQPARARVLFVENMSSQVLQMLGTKYNVDPSFFLSSMNWVLSRCYQEDPKPKESDHVTVILPFIRTTRNQQPIERASPIDIPSDGQQKIIQGMSPPYGMTLLQDLLAIHMVRTPTTSTIISYHPRSNLHGTCAKHLQSFLQHSDNSLILSISEDPTAAFILIMKYVLQEWDEAIGILYNCMIELESDAIGNVSVKVLQELHHLQAHVLCYRALLEHFRKSVAFVRELTPNPLTGARPISDRERRFSADLTKSELANLLSNITRLEEQILMFSDQTQRVRLLFAKLLKVIFPCFLAAVSLSPWPIFTNLTIVQRVFCMNVREIDPRTIGTLAQYAGTTIALILGTGWLVVVLNPLSSFHLGRHYIMQRLMWPIFYVYNTISRTIWMIRWSRRRNSDTWMG</sequence>
<proteinExistence type="predicted"/>
<organism evidence="3 4">
    <name type="scientific">Boletus edulis BED1</name>
    <dbReference type="NCBI Taxonomy" id="1328754"/>
    <lineage>
        <taxon>Eukaryota</taxon>
        <taxon>Fungi</taxon>
        <taxon>Dikarya</taxon>
        <taxon>Basidiomycota</taxon>
        <taxon>Agaricomycotina</taxon>
        <taxon>Agaricomycetes</taxon>
        <taxon>Agaricomycetidae</taxon>
        <taxon>Boletales</taxon>
        <taxon>Boletineae</taxon>
        <taxon>Boletaceae</taxon>
        <taxon>Boletoideae</taxon>
        <taxon>Boletus</taxon>
    </lineage>
</organism>
<evidence type="ECO:0000256" key="1">
    <source>
        <dbReference type="SAM" id="Coils"/>
    </source>
</evidence>
<protein>
    <submittedName>
        <fullName evidence="3">Uncharacterized protein</fullName>
    </submittedName>
</protein>
<dbReference type="Proteomes" id="UP001194468">
    <property type="component" value="Unassembled WGS sequence"/>
</dbReference>
<feature type="transmembrane region" description="Helical" evidence="2">
    <location>
        <begin position="478"/>
        <end position="496"/>
    </location>
</feature>
<feature type="transmembrane region" description="Helical" evidence="2">
    <location>
        <begin position="398"/>
        <end position="420"/>
    </location>
</feature>
<feature type="coiled-coil region" evidence="1">
    <location>
        <begin position="357"/>
        <end position="384"/>
    </location>
</feature>
<evidence type="ECO:0000313" key="4">
    <source>
        <dbReference type="Proteomes" id="UP001194468"/>
    </source>
</evidence>
<keyword evidence="4" id="KW-1185">Reference proteome</keyword>